<dbReference type="EMBL" id="BGPR01000128">
    <property type="protein sequence ID" value="GBL97227.1"/>
    <property type="molecule type" value="Genomic_DNA"/>
</dbReference>
<evidence type="ECO:0000313" key="1">
    <source>
        <dbReference type="EMBL" id="GBL97227.1"/>
    </source>
</evidence>
<dbReference type="Proteomes" id="UP000499080">
    <property type="component" value="Unassembled WGS sequence"/>
</dbReference>
<accession>A0A4Y2C0E3</accession>
<evidence type="ECO:0000313" key="2">
    <source>
        <dbReference type="Proteomes" id="UP000499080"/>
    </source>
</evidence>
<keyword evidence="2" id="KW-1185">Reference proteome</keyword>
<gene>
    <name evidence="1" type="ORF">AVEN_84933_1</name>
</gene>
<comment type="caution">
    <text evidence="1">The sequence shown here is derived from an EMBL/GenBank/DDBJ whole genome shotgun (WGS) entry which is preliminary data.</text>
</comment>
<protein>
    <submittedName>
        <fullName evidence="1">Uncharacterized protein</fullName>
    </submittedName>
</protein>
<name>A0A4Y2C0E3_ARAVE</name>
<reference evidence="1 2" key="1">
    <citation type="journal article" date="2019" name="Sci. Rep.">
        <title>Orb-weaving spider Araneus ventricosus genome elucidates the spidroin gene catalogue.</title>
        <authorList>
            <person name="Kono N."/>
            <person name="Nakamura H."/>
            <person name="Ohtoshi R."/>
            <person name="Moran D.A.P."/>
            <person name="Shinohara A."/>
            <person name="Yoshida Y."/>
            <person name="Fujiwara M."/>
            <person name="Mori M."/>
            <person name="Tomita M."/>
            <person name="Arakawa K."/>
        </authorList>
    </citation>
    <scope>NUCLEOTIDE SEQUENCE [LARGE SCALE GENOMIC DNA]</scope>
</reference>
<sequence>MRWRPLGAKHKFTRCRTELKFTPSHHPRNKCEQSFYKSLPEMEPRRSNRILAARPKAKRLLPYRVRVHTEAEYRIYEGRSRWGSRPPETPLL</sequence>
<dbReference type="AlphaFoldDB" id="A0A4Y2C0E3"/>
<organism evidence="1 2">
    <name type="scientific">Araneus ventricosus</name>
    <name type="common">Orbweaver spider</name>
    <name type="synonym">Epeira ventricosa</name>
    <dbReference type="NCBI Taxonomy" id="182803"/>
    <lineage>
        <taxon>Eukaryota</taxon>
        <taxon>Metazoa</taxon>
        <taxon>Ecdysozoa</taxon>
        <taxon>Arthropoda</taxon>
        <taxon>Chelicerata</taxon>
        <taxon>Arachnida</taxon>
        <taxon>Araneae</taxon>
        <taxon>Araneomorphae</taxon>
        <taxon>Entelegynae</taxon>
        <taxon>Araneoidea</taxon>
        <taxon>Araneidae</taxon>
        <taxon>Araneus</taxon>
    </lineage>
</organism>
<proteinExistence type="predicted"/>